<evidence type="ECO:0000313" key="1">
    <source>
        <dbReference type="EMBL" id="JAH87600.1"/>
    </source>
</evidence>
<dbReference type="EMBL" id="GBXM01020977">
    <property type="protein sequence ID" value="JAH87600.1"/>
    <property type="molecule type" value="Transcribed_RNA"/>
</dbReference>
<sequence>MGDHTSTGDGGLDERVQLFVPTDGQLQVTRSDALHLQILRGVPRQLQHLSSQVFQNSCTVDGCSAPTRP</sequence>
<name>A0A0E9WDE8_ANGAN</name>
<accession>A0A0E9WDE8</accession>
<dbReference type="AlphaFoldDB" id="A0A0E9WDE8"/>
<proteinExistence type="predicted"/>
<reference evidence="1" key="2">
    <citation type="journal article" date="2015" name="Fish Shellfish Immunol.">
        <title>Early steps in the European eel (Anguilla anguilla)-Vibrio vulnificus interaction in the gills: Role of the RtxA13 toxin.</title>
        <authorList>
            <person name="Callol A."/>
            <person name="Pajuelo D."/>
            <person name="Ebbesson L."/>
            <person name="Teles M."/>
            <person name="MacKenzie S."/>
            <person name="Amaro C."/>
        </authorList>
    </citation>
    <scope>NUCLEOTIDE SEQUENCE</scope>
</reference>
<reference evidence="1" key="1">
    <citation type="submission" date="2014-11" db="EMBL/GenBank/DDBJ databases">
        <authorList>
            <person name="Amaro Gonzalez C."/>
        </authorList>
    </citation>
    <scope>NUCLEOTIDE SEQUENCE</scope>
</reference>
<organism evidence="1">
    <name type="scientific">Anguilla anguilla</name>
    <name type="common">European freshwater eel</name>
    <name type="synonym">Muraena anguilla</name>
    <dbReference type="NCBI Taxonomy" id="7936"/>
    <lineage>
        <taxon>Eukaryota</taxon>
        <taxon>Metazoa</taxon>
        <taxon>Chordata</taxon>
        <taxon>Craniata</taxon>
        <taxon>Vertebrata</taxon>
        <taxon>Euteleostomi</taxon>
        <taxon>Actinopterygii</taxon>
        <taxon>Neopterygii</taxon>
        <taxon>Teleostei</taxon>
        <taxon>Anguilliformes</taxon>
        <taxon>Anguillidae</taxon>
        <taxon>Anguilla</taxon>
    </lineage>
</organism>
<protein>
    <submittedName>
        <fullName evidence="1">Uncharacterized protein</fullName>
    </submittedName>
</protein>